<sequence>MFFSGTEMDAITNSNSLCIQTYEAGLRVGRADERNILRNLPDERTPILKNRIMGFQSGKSRSLIRCRGFQNLDKLYKFGKQKICFKVK</sequence>
<keyword evidence="2" id="KW-1185">Reference proteome</keyword>
<evidence type="ECO:0000313" key="1">
    <source>
        <dbReference type="EMBL" id="GIY89055.1"/>
    </source>
</evidence>
<comment type="caution">
    <text evidence="1">The sequence shown here is derived from an EMBL/GenBank/DDBJ whole genome shotgun (WGS) entry which is preliminary data.</text>
</comment>
<gene>
    <name evidence="1" type="ORF">CEXT_421901</name>
</gene>
<accession>A0AAV4X4Z2</accession>
<dbReference type="EMBL" id="BPLR01017146">
    <property type="protein sequence ID" value="GIY89055.1"/>
    <property type="molecule type" value="Genomic_DNA"/>
</dbReference>
<organism evidence="1 2">
    <name type="scientific">Caerostris extrusa</name>
    <name type="common">Bark spider</name>
    <name type="synonym">Caerostris bankana</name>
    <dbReference type="NCBI Taxonomy" id="172846"/>
    <lineage>
        <taxon>Eukaryota</taxon>
        <taxon>Metazoa</taxon>
        <taxon>Ecdysozoa</taxon>
        <taxon>Arthropoda</taxon>
        <taxon>Chelicerata</taxon>
        <taxon>Arachnida</taxon>
        <taxon>Araneae</taxon>
        <taxon>Araneomorphae</taxon>
        <taxon>Entelegynae</taxon>
        <taxon>Araneoidea</taxon>
        <taxon>Araneidae</taxon>
        <taxon>Caerostris</taxon>
    </lineage>
</organism>
<reference evidence="1 2" key="1">
    <citation type="submission" date="2021-06" db="EMBL/GenBank/DDBJ databases">
        <title>Caerostris extrusa draft genome.</title>
        <authorList>
            <person name="Kono N."/>
            <person name="Arakawa K."/>
        </authorList>
    </citation>
    <scope>NUCLEOTIDE SEQUENCE [LARGE SCALE GENOMIC DNA]</scope>
</reference>
<dbReference type="AlphaFoldDB" id="A0AAV4X4Z2"/>
<protein>
    <submittedName>
        <fullName evidence="1">Uncharacterized protein</fullName>
    </submittedName>
</protein>
<proteinExistence type="predicted"/>
<name>A0AAV4X4Z2_CAEEX</name>
<evidence type="ECO:0000313" key="2">
    <source>
        <dbReference type="Proteomes" id="UP001054945"/>
    </source>
</evidence>
<dbReference type="Proteomes" id="UP001054945">
    <property type="component" value="Unassembled WGS sequence"/>
</dbReference>